<keyword evidence="3" id="KW-1185">Reference proteome</keyword>
<organism evidence="2 3">
    <name type="scientific">Lolliginicoccus lacisalsi</name>
    <dbReference type="NCBI Taxonomy" id="2742202"/>
    <lineage>
        <taxon>Bacteria</taxon>
        <taxon>Bacillati</taxon>
        <taxon>Actinomycetota</taxon>
        <taxon>Actinomycetes</taxon>
        <taxon>Mycobacteriales</taxon>
        <taxon>Hoyosellaceae</taxon>
        <taxon>Lolliginicoccus</taxon>
    </lineage>
</organism>
<dbReference type="Pfam" id="PF02627">
    <property type="entry name" value="CMD"/>
    <property type="match status" value="1"/>
</dbReference>
<feature type="domain" description="Carboxymuconolactone decarboxylase-like" evidence="1">
    <location>
        <begin position="41"/>
        <end position="124"/>
    </location>
</feature>
<evidence type="ECO:0000313" key="3">
    <source>
        <dbReference type="Proteomes" id="UP000642993"/>
    </source>
</evidence>
<reference evidence="2" key="1">
    <citation type="submission" date="2020-09" db="EMBL/GenBank/DDBJ databases">
        <title>Hoyosella lacisalsi sp. nov., a halotolerant actinobacterium isolated from soil of Lake Gudzhirganskoe.</title>
        <authorList>
            <person name="Yang Q."/>
            <person name="Guo P.Y."/>
            <person name="Liu S.W."/>
            <person name="Li F.N."/>
            <person name="Sun C.H."/>
        </authorList>
    </citation>
    <scope>NUCLEOTIDE SEQUENCE</scope>
    <source>
        <strain evidence="2">G463</strain>
    </source>
</reference>
<dbReference type="GO" id="GO:0051920">
    <property type="term" value="F:peroxiredoxin activity"/>
    <property type="evidence" value="ECO:0007669"/>
    <property type="project" value="InterPro"/>
</dbReference>
<dbReference type="SUPFAM" id="SSF69118">
    <property type="entry name" value="AhpD-like"/>
    <property type="match status" value="1"/>
</dbReference>
<dbReference type="InterPro" id="IPR004675">
    <property type="entry name" value="AhpD_core"/>
</dbReference>
<comment type="caution">
    <text evidence="2">The sequence shown here is derived from an EMBL/GenBank/DDBJ whole genome shotgun (WGS) entry which is preliminary data.</text>
</comment>
<accession>A0A927J9E9</accession>
<protein>
    <submittedName>
        <fullName evidence="2">Carboxymuconolactone decarboxylase family protein</fullName>
    </submittedName>
</protein>
<dbReference type="RefSeq" id="WP_192037515.1">
    <property type="nucleotide sequence ID" value="NZ_JACYWE010000001.1"/>
</dbReference>
<dbReference type="PANTHER" id="PTHR35446:SF3">
    <property type="entry name" value="CMD DOMAIN-CONTAINING PROTEIN"/>
    <property type="match status" value="1"/>
</dbReference>
<dbReference type="EMBL" id="JACYWE010000001">
    <property type="protein sequence ID" value="MBD8505029.1"/>
    <property type="molecule type" value="Genomic_DNA"/>
</dbReference>
<evidence type="ECO:0000259" key="1">
    <source>
        <dbReference type="Pfam" id="PF02627"/>
    </source>
</evidence>
<dbReference type="Proteomes" id="UP000642993">
    <property type="component" value="Unassembled WGS sequence"/>
</dbReference>
<sequence length="178" mass="18519">MSVLPLITDSEATEEQVEALQVAKETFGAVPNLARVMVHSPALLRGYAGLAGALDKGVLPRATRERLAITIAQSNGCGYCLSAHTYLGEKGAGLSGEQLAAARKAEADDPRTAALLVFARAANEKRGMVDAEEIEAARAAGASDAELAEVLGHVGLNLLTNIVNNTLGTEIDFPVVEP</sequence>
<dbReference type="AlphaFoldDB" id="A0A927J9E9"/>
<dbReference type="Gene3D" id="1.20.1290.10">
    <property type="entry name" value="AhpD-like"/>
    <property type="match status" value="1"/>
</dbReference>
<evidence type="ECO:0000313" key="2">
    <source>
        <dbReference type="EMBL" id="MBD8505029.1"/>
    </source>
</evidence>
<dbReference type="NCBIfam" id="TIGR00778">
    <property type="entry name" value="ahpD_dom"/>
    <property type="match status" value="1"/>
</dbReference>
<gene>
    <name evidence="2" type="ORF">HT102_00810</name>
</gene>
<proteinExistence type="predicted"/>
<dbReference type="PANTHER" id="PTHR35446">
    <property type="entry name" value="SI:CH211-175M2.5"/>
    <property type="match status" value="1"/>
</dbReference>
<dbReference type="InterPro" id="IPR003779">
    <property type="entry name" value="CMD-like"/>
</dbReference>
<name>A0A927J9E9_9ACTN</name>
<dbReference type="InterPro" id="IPR029032">
    <property type="entry name" value="AhpD-like"/>
</dbReference>